<accession>D3FAL1</accession>
<dbReference type="PANTHER" id="PTHR35601:SF1">
    <property type="entry name" value="TOXIN RELE"/>
    <property type="match status" value="1"/>
</dbReference>
<dbReference type="RefSeq" id="WP_012932333.1">
    <property type="nucleotide sequence ID" value="NC_013739.1"/>
</dbReference>
<dbReference type="eggNOG" id="COG2026">
    <property type="taxonomic scope" value="Bacteria"/>
</dbReference>
<evidence type="ECO:0000313" key="3">
    <source>
        <dbReference type="EMBL" id="ADB49280.1"/>
    </source>
</evidence>
<evidence type="ECO:0000256" key="1">
    <source>
        <dbReference type="ARBA" id="ARBA00006226"/>
    </source>
</evidence>
<dbReference type="EMBL" id="CP001854">
    <property type="protein sequence ID" value="ADB49280.1"/>
    <property type="molecule type" value="Genomic_DNA"/>
</dbReference>
<dbReference type="Pfam" id="PF05016">
    <property type="entry name" value="ParE_toxin"/>
    <property type="match status" value="1"/>
</dbReference>
<dbReference type="Gene3D" id="3.30.2310.20">
    <property type="entry name" value="RelE-like"/>
    <property type="match status" value="1"/>
</dbReference>
<sequence>MSEQEPWRLTVAGPAARDIQRLPEKYATAIVEALAHIAENPRRLGKPLRLELDGHWSAGRGPYRIIYTLDDAERTVQVVAVAHRADAYRPR</sequence>
<evidence type="ECO:0000313" key="4">
    <source>
        <dbReference type="Proteomes" id="UP000008229"/>
    </source>
</evidence>
<reference evidence="3 4" key="1">
    <citation type="journal article" date="2010" name="Stand. Genomic Sci.">
        <title>Complete genome sequence of Conexibacter woesei type strain (ID131577).</title>
        <authorList>
            <person name="Pukall R."/>
            <person name="Lapidus A."/>
            <person name="Glavina Del Rio T."/>
            <person name="Copeland A."/>
            <person name="Tice H."/>
            <person name="Cheng J.-F."/>
            <person name="Lucas S."/>
            <person name="Chen F."/>
            <person name="Nolan M."/>
            <person name="Bruce D."/>
            <person name="Goodwin L."/>
            <person name="Pitluck S."/>
            <person name="Mavromatis K."/>
            <person name="Ivanova N."/>
            <person name="Ovchinnikova G."/>
            <person name="Pati A."/>
            <person name="Chen A."/>
            <person name="Palaniappan K."/>
            <person name="Land M."/>
            <person name="Hauser L."/>
            <person name="Chang Y.-J."/>
            <person name="Jeffries C.D."/>
            <person name="Chain P."/>
            <person name="Meincke L."/>
            <person name="Sims D."/>
            <person name="Brettin T."/>
            <person name="Detter J.C."/>
            <person name="Rohde M."/>
            <person name="Goeker M."/>
            <person name="Bristow J."/>
            <person name="Eisen J.A."/>
            <person name="Markowitz V."/>
            <person name="Kyrpides N.C."/>
            <person name="Klenk H.-P."/>
            <person name="Hugenholtz P."/>
        </authorList>
    </citation>
    <scope>NUCLEOTIDE SEQUENCE [LARGE SCALE GENOMIC DNA]</scope>
    <source>
        <strain evidence="4">DSM 14684 / CIP 108061 / JCM 11494 / NBRC 100937 / ID131577</strain>
    </source>
</reference>
<gene>
    <name evidence="3" type="ordered locus">Cwoe_0847</name>
</gene>
<dbReference type="Proteomes" id="UP000008229">
    <property type="component" value="Chromosome"/>
</dbReference>
<dbReference type="OrthoDB" id="5326046at2"/>
<dbReference type="InterPro" id="IPR007712">
    <property type="entry name" value="RelE/ParE_toxin"/>
</dbReference>
<keyword evidence="4" id="KW-1185">Reference proteome</keyword>
<keyword evidence="2" id="KW-1277">Toxin-antitoxin system</keyword>
<organism evidence="3 4">
    <name type="scientific">Conexibacter woesei (strain DSM 14684 / CCUG 47730 / CIP 108061 / JCM 11494 / NBRC 100937 / ID131577)</name>
    <dbReference type="NCBI Taxonomy" id="469383"/>
    <lineage>
        <taxon>Bacteria</taxon>
        <taxon>Bacillati</taxon>
        <taxon>Actinomycetota</taxon>
        <taxon>Thermoleophilia</taxon>
        <taxon>Solirubrobacterales</taxon>
        <taxon>Conexibacteraceae</taxon>
        <taxon>Conexibacter</taxon>
    </lineage>
</organism>
<protein>
    <submittedName>
        <fullName evidence="3">Plasmid stabilization system</fullName>
    </submittedName>
</protein>
<dbReference type="AlphaFoldDB" id="D3FAL1"/>
<reference evidence="4" key="2">
    <citation type="submission" date="2010-01" db="EMBL/GenBank/DDBJ databases">
        <title>The complete genome of Conexibacter woesei DSM 14684.</title>
        <authorList>
            <consortium name="US DOE Joint Genome Institute (JGI-PGF)"/>
            <person name="Lucas S."/>
            <person name="Copeland A."/>
            <person name="Lapidus A."/>
            <person name="Glavina del Rio T."/>
            <person name="Dalin E."/>
            <person name="Tice H."/>
            <person name="Bruce D."/>
            <person name="Goodwin L."/>
            <person name="Pitluck S."/>
            <person name="Kyrpides N."/>
            <person name="Mavromatis K."/>
            <person name="Ivanova N."/>
            <person name="Mikhailova N."/>
            <person name="Chertkov O."/>
            <person name="Brettin T."/>
            <person name="Detter J.C."/>
            <person name="Han C."/>
            <person name="Larimer F."/>
            <person name="Land M."/>
            <person name="Hauser L."/>
            <person name="Markowitz V."/>
            <person name="Cheng J.-F."/>
            <person name="Hugenholtz P."/>
            <person name="Woyke T."/>
            <person name="Wu D."/>
            <person name="Pukall R."/>
            <person name="Steenblock K."/>
            <person name="Schneider S."/>
            <person name="Klenk H.-P."/>
            <person name="Eisen J.A."/>
        </authorList>
    </citation>
    <scope>NUCLEOTIDE SEQUENCE [LARGE SCALE GENOMIC DNA]</scope>
    <source>
        <strain evidence="4">DSM 14684 / CIP 108061 / JCM 11494 / NBRC 100937 / ID131577</strain>
    </source>
</reference>
<dbReference type="InterPro" id="IPR035093">
    <property type="entry name" value="RelE/ParE_toxin_dom_sf"/>
</dbReference>
<dbReference type="KEGG" id="cwo:Cwoe_0847"/>
<dbReference type="PANTHER" id="PTHR35601">
    <property type="entry name" value="TOXIN RELE"/>
    <property type="match status" value="1"/>
</dbReference>
<comment type="similarity">
    <text evidence="1">Belongs to the RelE toxin family.</text>
</comment>
<evidence type="ECO:0000256" key="2">
    <source>
        <dbReference type="ARBA" id="ARBA00022649"/>
    </source>
</evidence>
<name>D3FAL1_CONWI</name>
<dbReference type="SUPFAM" id="SSF143011">
    <property type="entry name" value="RelE-like"/>
    <property type="match status" value="1"/>
</dbReference>
<proteinExistence type="inferred from homology"/>
<dbReference type="STRING" id="469383.Cwoe_0847"/>
<dbReference type="HOGENOM" id="CLU_155761_1_2_11"/>